<dbReference type="SUPFAM" id="SSF88946">
    <property type="entry name" value="Sigma2 domain of RNA polymerase sigma factors"/>
    <property type="match status" value="1"/>
</dbReference>
<reference evidence="8" key="1">
    <citation type="submission" date="2014-03" db="EMBL/GenBank/DDBJ databases">
        <authorList>
            <person name="Genoscope - CEA"/>
        </authorList>
    </citation>
    <scope>NUCLEOTIDE SEQUENCE [LARGE SCALE GENOMIC DNA]</scope>
    <source>
        <strain evidence="8">CF27</strain>
    </source>
</reference>
<dbReference type="PRINTS" id="PR00046">
    <property type="entry name" value="SIGMA70FCT"/>
</dbReference>
<dbReference type="Pfam" id="PF04545">
    <property type="entry name" value="Sigma70_r4"/>
    <property type="match status" value="1"/>
</dbReference>
<dbReference type="InterPro" id="IPR014284">
    <property type="entry name" value="RNA_pol_sigma-70_dom"/>
</dbReference>
<evidence type="ECO:0000256" key="5">
    <source>
        <dbReference type="SAM" id="MobiDB-lite"/>
    </source>
</evidence>
<dbReference type="InterPro" id="IPR000943">
    <property type="entry name" value="RNA_pol_sigma70"/>
</dbReference>
<evidence type="ECO:0000313" key="8">
    <source>
        <dbReference type="EMBL" id="CDQ10047.1"/>
    </source>
</evidence>
<dbReference type="EMBL" id="CCCS020000033">
    <property type="protein sequence ID" value="CDQ10047.1"/>
    <property type="molecule type" value="Genomic_DNA"/>
</dbReference>
<dbReference type="CDD" id="cd06171">
    <property type="entry name" value="Sigma70_r4"/>
    <property type="match status" value="1"/>
</dbReference>
<feature type="domain" description="RNA polymerase sigma-70 region 2" evidence="6">
    <location>
        <begin position="69"/>
        <end position="129"/>
    </location>
</feature>
<keyword evidence="3" id="KW-0238">DNA-binding</keyword>
<dbReference type="InterPro" id="IPR007630">
    <property type="entry name" value="RNA_pol_sigma70_r4"/>
</dbReference>
<keyword evidence="4" id="KW-0804">Transcription</keyword>
<dbReference type="InterPro" id="IPR036388">
    <property type="entry name" value="WH-like_DNA-bd_sf"/>
</dbReference>
<keyword evidence="2" id="KW-0731">Sigma factor</keyword>
<dbReference type="InterPro" id="IPR050239">
    <property type="entry name" value="Sigma-70_RNA_pol_init_factors"/>
</dbReference>
<dbReference type="PANTHER" id="PTHR30603">
    <property type="entry name" value="RNA POLYMERASE SIGMA FACTOR RPO"/>
    <property type="match status" value="1"/>
</dbReference>
<dbReference type="AlphaFoldDB" id="A0A060UN50"/>
<accession>A0A060UN50</accession>
<feature type="region of interest" description="Disordered" evidence="5">
    <location>
        <begin position="1"/>
        <end position="26"/>
    </location>
</feature>
<feature type="region of interest" description="Disordered" evidence="5">
    <location>
        <begin position="155"/>
        <end position="197"/>
    </location>
</feature>
<sequence length="306" mass="33492">MTNVQRQRRNTSQGRQPGQLRRGFNQPDAVQCTVATMVKLKDIFGRSQPAGPARGLHPAQKPQNPRDAMVLQYLPLARSMAYRATSLPFEDAVQEAIIGLIRAADRFDESRGTAFSTYARYWITDALQRAAIQALPVHVPIHVAKASLAKARRSLADGSPAGGMPANDCPANDGDAHAQSCDKSPAGGKRNSRTGDRRISHAFAATNIQAERVELEHEDGEPRHGDRLTQNPWTEIENNIDADTVKAHFQRLTIRQKHALMLHFGIGGTDGCTLEEAGSIMGISREGVRQLIVRGLEELRGLLQAS</sequence>
<proteinExistence type="predicted"/>
<dbReference type="GO" id="GO:0006352">
    <property type="term" value="P:DNA-templated transcription initiation"/>
    <property type="evidence" value="ECO:0007669"/>
    <property type="project" value="InterPro"/>
</dbReference>
<gene>
    <name evidence="8" type="ORF">AFERRI_390011</name>
</gene>
<feature type="domain" description="RNA polymerase sigma-70 region 4" evidence="7">
    <location>
        <begin position="250"/>
        <end position="300"/>
    </location>
</feature>
<dbReference type="Gene3D" id="1.10.10.10">
    <property type="entry name" value="Winged helix-like DNA-binding domain superfamily/Winged helix DNA-binding domain"/>
    <property type="match status" value="1"/>
</dbReference>
<dbReference type="InterPro" id="IPR013325">
    <property type="entry name" value="RNA_pol_sigma_r2"/>
</dbReference>
<dbReference type="GO" id="GO:0016987">
    <property type="term" value="F:sigma factor activity"/>
    <property type="evidence" value="ECO:0007669"/>
    <property type="project" value="UniProtKB-KW"/>
</dbReference>
<feature type="compositionally biased region" description="Polar residues" evidence="5">
    <location>
        <begin position="1"/>
        <end position="16"/>
    </location>
</feature>
<evidence type="ECO:0000259" key="7">
    <source>
        <dbReference type="Pfam" id="PF04545"/>
    </source>
</evidence>
<evidence type="ECO:0000256" key="4">
    <source>
        <dbReference type="ARBA" id="ARBA00023163"/>
    </source>
</evidence>
<dbReference type="PANTHER" id="PTHR30603:SF47">
    <property type="entry name" value="RNA POLYMERASE SIGMA FACTOR SIGD, CHLOROPLASTIC"/>
    <property type="match status" value="1"/>
</dbReference>
<evidence type="ECO:0000256" key="1">
    <source>
        <dbReference type="ARBA" id="ARBA00023015"/>
    </source>
</evidence>
<dbReference type="NCBIfam" id="TIGR02937">
    <property type="entry name" value="sigma70-ECF"/>
    <property type="match status" value="1"/>
</dbReference>
<dbReference type="Gene3D" id="1.20.120.1810">
    <property type="match status" value="1"/>
</dbReference>
<protein>
    <submittedName>
        <fullName evidence="8">RNA polymerase sigma-70 factor family protein (Modular protein)</fullName>
    </submittedName>
</protein>
<keyword evidence="1" id="KW-0805">Transcription regulation</keyword>
<dbReference type="SUPFAM" id="SSF88659">
    <property type="entry name" value="Sigma3 and sigma4 domains of RNA polymerase sigma factors"/>
    <property type="match status" value="1"/>
</dbReference>
<dbReference type="GO" id="GO:0003677">
    <property type="term" value="F:DNA binding"/>
    <property type="evidence" value="ECO:0007669"/>
    <property type="project" value="UniProtKB-KW"/>
</dbReference>
<dbReference type="InterPro" id="IPR007627">
    <property type="entry name" value="RNA_pol_sigma70_r2"/>
</dbReference>
<evidence type="ECO:0000259" key="6">
    <source>
        <dbReference type="Pfam" id="PF04542"/>
    </source>
</evidence>
<name>A0A060UN50_9PROT</name>
<dbReference type="Pfam" id="PF04542">
    <property type="entry name" value="Sigma70_r2"/>
    <property type="match status" value="1"/>
</dbReference>
<organism evidence="8">
    <name type="scientific">Acidithiobacillus ferrivorans</name>
    <dbReference type="NCBI Taxonomy" id="160808"/>
    <lineage>
        <taxon>Bacteria</taxon>
        <taxon>Pseudomonadati</taxon>
        <taxon>Pseudomonadota</taxon>
        <taxon>Acidithiobacillia</taxon>
        <taxon>Acidithiobacillales</taxon>
        <taxon>Acidithiobacillaceae</taxon>
        <taxon>Acidithiobacillus</taxon>
    </lineage>
</organism>
<evidence type="ECO:0000256" key="3">
    <source>
        <dbReference type="ARBA" id="ARBA00023125"/>
    </source>
</evidence>
<dbReference type="InterPro" id="IPR013324">
    <property type="entry name" value="RNA_pol_sigma_r3/r4-like"/>
</dbReference>
<dbReference type="RefSeq" id="WP_081919361.1">
    <property type="nucleotide sequence ID" value="NZ_CCCS020000033.1"/>
</dbReference>
<comment type="caution">
    <text evidence="8">The sequence shown here is derived from an EMBL/GenBank/DDBJ whole genome shotgun (WGS) entry which is preliminary data.</text>
</comment>
<evidence type="ECO:0000256" key="2">
    <source>
        <dbReference type="ARBA" id="ARBA00023082"/>
    </source>
</evidence>
<reference evidence="8" key="2">
    <citation type="submission" date="2014-07" db="EMBL/GenBank/DDBJ databases">
        <title>Initial genome analysis of the psychrotolerant acidophile Acidithiobacillus ferrivorans CF27: insights into iron and sulfur oxidation pathways and into biofilm formation.</title>
        <authorList>
            <person name="Talla E."/>
            <person name="Hedrich S."/>
            <person name="Mangenot S."/>
            <person name="Ji B."/>
            <person name="Johnson D.B."/>
            <person name="Barbe V."/>
            <person name="Bonnefoy V."/>
        </authorList>
    </citation>
    <scope>NUCLEOTIDE SEQUENCE [LARGE SCALE GENOMIC DNA]</scope>
    <source>
        <strain evidence="8">CF27</strain>
    </source>
</reference>